<reference evidence="1 2" key="1">
    <citation type="journal article" date="2007" name="J. Bacteriol.">
        <title>Whole-genome analysis of the methyl tert-butyl ether-degrading beta-proteobacterium Methylibium petroleiphilum PM1.</title>
        <authorList>
            <person name="Kane S.R."/>
            <person name="Chakicherla A.Y."/>
            <person name="Chain P.S.G."/>
            <person name="Schmidt R."/>
            <person name="Shin M.W."/>
            <person name="Legler T.C."/>
            <person name="Scow K.M."/>
            <person name="Larimer F.W."/>
            <person name="Lucas S.M."/>
            <person name="Richardson P.M."/>
            <person name="Hristova K.R."/>
        </authorList>
    </citation>
    <scope>NUCLEOTIDE SEQUENCE [LARGE SCALE GENOMIC DNA]</scope>
    <source>
        <strain evidence="2">ATCC BAA-1232 / LMG 22953 / PM1</strain>
    </source>
</reference>
<dbReference type="KEGG" id="mpt:Mpe_A1847"/>
<dbReference type="STRING" id="420662.Mpe_A1847"/>
<dbReference type="EMBL" id="CP000555">
    <property type="protein sequence ID" value="ABM94805.1"/>
    <property type="molecule type" value="Genomic_DNA"/>
</dbReference>
<evidence type="ECO:0000313" key="1">
    <source>
        <dbReference type="EMBL" id="ABM94805.1"/>
    </source>
</evidence>
<gene>
    <name evidence="1" type="ordered locus">Mpe_A1847</name>
</gene>
<organism evidence="1 2">
    <name type="scientific">Methylibium petroleiphilum (strain ATCC BAA-1232 / LMG 22953 / PM1)</name>
    <dbReference type="NCBI Taxonomy" id="420662"/>
    <lineage>
        <taxon>Bacteria</taxon>
        <taxon>Pseudomonadati</taxon>
        <taxon>Pseudomonadota</taxon>
        <taxon>Betaproteobacteria</taxon>
        <taxon>Burkholderiales</taxon>
        <taxon>Sphaerotilaceae</taxon>
        <taxon>Methylibium</taxon>
    </lineage>
</organism>
<dbReference type="HOGENOM" id="CLU_1114807_0_0_4"/>
<dbReference type="Proteomes" id="UP000000366">
    <property type="component" value="Chromosome"/>
</dbReference>
<dbReference type="RefSeq" id="WP_011829442.1">
    <property type="nucleotide sequence ID" value="NC_008825.1"/>
</dbReference>
<proteinExistence type="predicted"/>
<sequence length="249" mass="25722">MELLTFAIAANETKVFKRAGRYFEIIDAAYALNVDLYDANGGKSDGMLGALSGLFVSGPFTEFVVTNGAVAQTVTLMVHEGQGGSRRQPGVVRVVDQGVEKTAALSQFLNSTRVAATVGAVGLSVLVAGSRKVAIKRVQIAAATAQAVFFGYGTGAPGTVLGSTTANNKRVGGPASAATAYAATAAGATPTAPELPGYIFGGRVYVQDFVTVELALTTPILLQPGQCFLINGAVVNREVCGNFDFEEFD</sequence>
<keyword evidence="2" id="KW-1185">Reference proteome</keyword>
<accession>A2SGW6</accession>
<name>A2SGW6_METPP</name>
<dbReference type="AlphaFoldDB" id="A2SGW6"/>
<evidence type="ECO:0000313" key="2">
    <source>
        <dbReference type="Proteomes" id="UP000000366"/>
    </source>
</evidence>
<protein>
    <submittedName>
        <fullName evidence="1">Uncharacterized protein</fullName>
    </submittedName>
</protein>